<protein>
    <submittedName>
        <fullName evidence="2">DJ-1/PfpI family protein</fullName>
    </submittedName>
</protein>
<accession>A0ABY2BKX5</accession>
<feature type="domain" description="DJ-1/PfpI" evidence="1">
    <location>
        <begin position="4"/>
        <end position="155"/>
    </location>
</feature>
<gene>
    <name evidence="2" type="ORF">EV644_10520</name>
</gene>
<dbReference type="RefSeq" id="WP_132188974.1">
    <property type="nucleotide sequence ID" value="NZ_SLWM01000005.1"/>
</dbReference>
<reference evidence="2 3" key="1">
    <citation type="journal article" date="2015" name="Stand. Genomic Sci.">
        <title>Genomic Encyclopedia of Bacterial and Archaeal Type Strains, Phase III: the genomes of soil and plant-associated and newly described type strains.</title>
        <authorList>
            <person name="Whitman W.B."/>
            <person name="Woyke T."/>
            <person name="Klenk H.P."/>
            <person name="Zhou Y."/>
            <person name="Lilburn T.G."/>
            <person name="Beck B.J."/>
            <person name="De Vos P."/>
            <person name="Vandamme P."/>
            <person name="Eisen J.A."/>
            <person name="Garrity G."/>
            <person name="Hugenholtz P."/>
            <person name="Kyrpides N.C."/>
        </authorList>
    </citation>
    <scope>NUCLEOTIDE SEQUENCE [LARGE SCALE GENOMIC DNA]</scope>
    <source>
        <strain evidence="2 3">VKM Ac-2538</strain>
    </source>
</reference>
<evidence type="ECO:0000259" key="1">
    <source>
        <dbReference type="Pfam" id="PF01965"/>
    </source>
</evidence>
<comment type="caution">
    <text evidence="2">The sequence shown here is derived from an EMBL/GenBank/DDBJ whole genome shotgun (WGS) entry which is preliminary data.</text>
</comment>
<dbReference type="InterPro" id="IPR029062">
    <property type="entry name" value="Class_I_gatase-like"/>
</dbReference>
<dbReference type="PANTHER" id="PTHR43130">
    <property type="entry name" value="ARAC-FAMILY TRANSCRIPTIONAL REGULATOR"/>
    <property type="match status" value="1"/>
</dbReference>
<dbReference type="EMBL" id="SLWM01000005">
    <property type="protein sequence ID" value="TCO23990.1"/>
    <property type="molecule type" value="Genomic_DNA"/>
</dbReference>
<keyword evidence="3" id="KW-1185">Reference proteome</keyword>
<dbReference type="PANTHER" id="PTHR43130:SF2">
    <property type="entry name" value="DJ-1_PFPI DOMAIN-CONTAINING PROTEIN"/>
    <property type="match status" value="1"/>
</dbReference>
<dbReference type="Gene3D" id="3.40.50.880">
    <property type="match status" value="1"/>
</dbReference>
<evidence type="ECO:0000313" key="3">
    <source>
        <dbReference type="Proteomes" id="UP000295818"/>
    </source>
</evidence>
<evidence type="ECO:0000313" key="2">
    <source>
        <dbReference type="EMBL" id="TCO23990.1"/>
    </source>
</evidence>
<proteinExistence type="predicted"/>
<sequence>MHTAILTFDGYNELDSLIALGILNRVSAPGWRVSIASPAPRVRSMNGVTIDAMIDLDEACTADAVIVGSGRKTREVVENPAIMSSLRRLDPTRQLLAAQCSGTLVLAKLGHLTDVPACTDLVSKPWVVAAGVDVLDQPFFARGNLATAGGCLASTYLATWTIARLHSLEAAKDAMYYVAPVGEKDDYVARALLNVSPYLEPAPTEAMAAAERAAEDPHALGLPIIDEGELGRSTGEGFYKYDRVAPAS</sequence>
<dbReference type="Pfam" id="PF01965">
    <property type="entry name" value="DJ-1_PfpI"/>
    <property type="match status" value="1"/>
</dbReference>
<dbReference type="InterPro" id="IPR052158">
    <property type="entry name" value="INH-QAR"/>
</dbReference>
<dbReference type="SUPFAM" id="SSF52317">
    <property type="entry name" value="Class I glutamine amidotransferase-like"/>
    <property type="match status" value="1"/>
</dbReference>
<dbReference type="Proteomes" id="UP000295818">
    <property type="component" value="Unassembled WGS sequence"/>
</dbReference>
<name>A0ABY2BKX5_9ACTN</name>
<dbReference type="InterPro" id="IPR002818">
    <property type="entry name" value="DJ-1/PfpI"/>
</dbReference>
<organism evidence="2 3">
    <name type="scientific">Kribbella orskensis</name>
    <dbReference type="NCBI Taxonomy" id="2512216"/>
    <lineage>
        <taxon>Bacteria</taxon>
        <taxon>Bacillati</taxon>
        <taxon>Actinomycetota</taxon>
        <taxon>Actinomycetes</taxon>
        <taxon>Propionibacteriales</taxon>
        <taxon>Kribbellaceae</taxon>
        <taxon>Kribbella</taxon>
    </lineage>
</organism>